<dbReference type="Gene3D" id="3.30.70.330">
    <property type="match status" value="1"/>
</dbReference>
<dbReference type="PROSITE" id="PS50102">
    <property type="entry name" value="RRM"/>
    <property type="match status" value="1"/>
</dbReference>
<feature type="region of interest" description="Disordered" evidence="5">
    <location>
        <begin position="359"/>
        <end position="390"/>
    </location>
</feature>
<dbReference type="Gene3D" id="3.30.420.10">
    <property type="entry name" value="Ribonuclease H-like superfamily/Ribonuclease H"/>
    <property type="match status" value="1"/>
</dbReference>
<keyword evidence="1" id="KW-0540">Nuclease</keyword>
<feature type="region of interest" description="Disordered" evidence="5">
    <location>
        <begin position="518"/>
        <end position="542"/>
    </location>
</feature>
<dbReference type="EMBL" id="RBNI01023535">
    <property type="protein sequence ID" value="RUO96076.1"/>
    <property type="molecule type" value="Genomic_DNA"/>
</dbReference>
<dbReference type="GO" id="GO:0003723">
    <property type="term" value="F:RNA binding"/>
    <property type="evidence" value="ECO:0007669"/>
    <property type="project" value="UniProtKB-UniRule"/>
</dbReference>
<gene>
    <name evidence="7" type="ORF">BC936DRAFT_142667</name>
</gene>
<keyword evidence="2" id="KW-0378">Hydrolase</keyword>
<dbReference type="OrthoDB" id="448399at2759"/>
<sequence length="542" mass="59007">MAEANGARIPGNLIPYDRLIVLDFEATCDENQTNPAAVQVTKENAEIIEFSFVILDASTLEPIHKEQHYVKPERTPLTPFCTQLTGITWDKLEPAGNLRDAIRALDRYVETEINAKGKTFCFVTHGAWDLRIQLPREARDKAIELPQYMAYCRMFDLKQEYQRWQVYHSEVNLRSVSLGEMCETFNLQIVGPQHSGLNDSLTMVNIIRYFVGFGHSDVFVHPIDTNADLQQFKKEQSKVVHLAGLPFEVTQGELEAWFSAAGLRPTTLWMIRTSDHSKPSGSGFVIFGSHDDAMRALQLNGRSLGERSIEVSPSSDRVIEAAGSILAGFPVSIFKVLLWCFKPRAACVLETGFAPTARSTTLPPAASASNAMRRRPTPLRNRPRRTSRTATGCARIRAVTSITMPRATSVSNAATTSPAVAEAWATSRVASPSARETGSARTLAAVSKTSPLALHACAAELETRRPSSTVPWVDTAWVVVTAGTAGHPQEPLTLLAPPSGPVIGTALDVTRIISRPGSSAYGAGSPSHHKLGAGTRSSLPPT</sequence>
<evidence type="ECO:0000256" key="4">
    <source>
        <dbReference type="PROSITE-ProRule" id="PRU00176"/>
    </source>
</evidence>
<dbReference type="InterPro" id="IPR051274">
    <property type="entry name" value="3-5_Exoribonuclease"/>
</dbReference>
<evidence type="ECO:0000256" key="5">
    <source>
        <dbReference type="SAM" id="MobiDB-lite"/>
    </source>
</evidence>
<name>A0A433A074_9FUNG</name>
<proteinExistence type="predicted"/>
<dbReference type="CDD" id="cd06133">
    <property type="entry name" value="ERI-1_3'hExo_like"/>
    <property type="match status" value="1"/>
</dbReference>
<keyword evidence="4" id="KW-0694">RNA-binding</keyword>
<keyword evidence="3" id="KW-0269">Exonuclease</keyword>
<evidence type="ECO:0000256" key="1">
    <source>
        <dbReference type="ARBA" id="ARBA00022722"/>
    </source>
</evidence>
<keyword evidence="8" id="KW-1185">Reference proteome</keyword>
<dbReference type="InterPro" id="IPR047201">
    <property type="entry name" value="ERI-1_3'hExo-like"/>
</dbReference>
<feature type="domain" description="RRM" evidence="6">
    <location>
        <begin position="238"/>
        <end position="316"/>
    </location>
</feature>
<dbReference type="InterPro" id="IPR013520">
    <property type="entry name" value="Ribonucl_H"/>
</dbReference>
<evidence type="ECO:0000313" key="7">
    <source>
        <dbReference type="EMBL" id="RUO96076.1"/>
    </source>
</evidence>
<accession>A0A433A074</accession>
<dbReference type="SUPFAM" id="SSF53098">
    <property type="entry name" value="Ribonuclease H-like"/>
    <property type="match status" value="1"/>
</dbReference>
<evidence type="ECO:0000313" key="8">
    <source>
        <dbReference type="Proteomes" id="UP000268093"/>
    </source>
</evidence>
<dbReference type="SMART" id="SM00479">
    <property type="entry name" value="EXOIII"/>
    <property type="match status" value="1"/>
</dbReference>
<organism evidence="7 8">
    <name type="scientific">Jimgerdemannia flammicorona</name>
    <dbReference type="NCBI Taxonomy" id="994334"/>
    <lineage>
        <taxon>Eukaryota</taxon>
        <taxon>Fungi</taxon>
        <taxon>Fungi incertae sedis</taxon>
        <taxon>Mucoromycota</taxon>
        <taxon>Mucoromycotina</taxon>
        <taxon>Endogonomycetes</taxon>
        <taxon>Endogonales</taxon>
        <taxon>Endogonaceae</taxon>
        <taxon>Jimgerdemannia</taxon>
    </lineage>
</organism>
<dbReference type="InterPro" id="IPR036397">
    <property type="entry name" value="RNaseH_sf"/>
</dbReference>
<dbReference type="GO" id="GO:0000175">
    <property type="term" value="F:3'-5'-RNA exonuclease activity"/>
    <property type="evidence" value="ECO:0007669"/>
    <property type="project" value="InterPro"/>
</dbReference>
<dbReference type="SUPFAM" id="SSF54928">
    <property type="entry name" value="RNA-binding domain, RBD"/>
    <property type="match status" value="1"/>
</dbReference>
<dbReference type="InterPro" id="IPR035979">
    <property type="entry name" value="RBD_domain_sf"/>
</dbReference>
<dbReference type="PANTHER" id="PTHR23044:SF61">
    <property type="entry name" value="3'-5' EXORIBONUCLEASE 1-RELATED"/>
    <property type="match status" value="1"/>
</dbReference>
<dbReference type="AlphaFoldDB" id="A0A433A074"/>
<feature type="compositionally biased region" description="Polar residues" evidence="5">
    <location>
        <begin position="359"/>
        <end position="370"/>
    </location>
</feature>
<dbReference type="Pfam" id="PF00929">
    <property type="entry name" value="RNase_T"/>
    <property type="match status" value="1"/>
</dbReference>
<feature type="compositionally biased region" description="Basic residues" evidence="5">
    <location>
        <begin position="372"/>
        <end position="387"/>
    </location>
</feature>
<comment type="caution">
    <text evidence="7">The sequence shown here is derived from an EMBL/GenBank/DDBJ whole genome shotgun (WGS) entry which is preliminary data.</text>
</comment>
<evidence type="ECO:0000256" key="3">
    <source>
        <dbReference type="ARBA" id="ARBA00022839"/>
    </source>
</evidence>
<dbReference type="Pfam" id="PF00076">
    <property type="entry name" value="RRM_1"/>
    <property type="match status" value="1"/>
</dbReference>
<dbReference type="InterPro" id="IPR000504">
    <property type="entry name" value="RRM_dom"/>
</dbReference>
<evidence type="ECO:0000259" key="6">
    <source>
        <dbReference type="PROSITE" id="PS50102"/>
    </source>
</evidence>
<protein>
    <submittedName>
        <fullName evidence="7">Ribonuclease H-like domain-containing protein</fullName>
    </submittedName>
</protein>
<dbReference type="Proteomes" id="UP000268093">
    <property type="component" value="Unassembled WGS sequence"/>
</dbReference>
<dbReference type="InterPro" id="IPR012337">
    <property type="entry name" value="RNaseH-like_sf"/>
</dbReference>
<dbReference type="PANTHER" id="PTHR23044">
    <property type="entry name" value="3'-5' EXONUCLEASE ERI1-RELATED"/>
    <property type="match status" value="1"/>
</dbReference>
<dbReference type="InterPro" id="IPR012677">
    <property type="entry name" value="Nucleotide-bd_a/b_plait_sf"/>
</dbReference>
<reference evidence="7 8" key="1">
    <citation type="journal article" date="2018" name="New Phytol.">
        <title>Phylogenomics of Endogonaceae and evolution of mycorrhizas within Mucoromycota.</title>
        <authorList>
            <person name="Chang Y."/>
            <person name="Desiro A."/>
            <person name="Na H."/>
            <person name="Sandor L."/>
            <person name="Lipzen A."/>
            <person name="Clum A."/>
            <person name="Barry K."/>
            <person name="Grigoriev I.V."/>
            <person name="Martin F.M."/>
            <person name="Stajich J.E."/>
            <person name="Smith M.E."/>
            <person name="Bonito G."/>
            <person name="Spatafora J.W."/>
        </authorList>
    </citation>
    <scope>NUCLEOTIDE SEQUENCE [LARGE SCALE GENOMIC DNA]</scope>
    <source>
        <strain evidence="7 8">GMNB39</strain>
    </source>
</reference>
<evidence type="ECO:0000256" key="2">
    <source>
        <dbReference type="ARBA" id="ARBA00022801"/>
    </source>
</evidence>
<dbReference type="SMART" id="SM00360">
    <property type="entry name" value="RRM"/>
    <property type="match status" value="1"/>
</dbReference>